<protein>
    <submittedName>
        <fullName evidence="1">Uncharacterized protein</fullName>
    </submittedName>
</protein>
<name>A0AAN8M3V8_9TELE</name>
<accession>A0AAN8M3V8</accession>
<evidence type="ECO:0000313" key="1">
    <source>
        <dbReference type="EMBL" id="KAK6316646.1"/>
    </source>
</evidence>
<gene>
    <name evidence="1" type="ORF">J4Q44_G00120460</name>
</gene>
<organism evidence="1 2">
    <name type="scientific">Coregonus suidteri</name>
    <dbReference type="NCBI Taxonomy" id="861788"/>
    <lineage>
        <taxon>Eukaryota</taxon>
        <taxon>Metazoa</taxon>
        <taxon>Chordata</taxon>
        <taxon>Craniata</taxon>
        <taxon>Vertebrata</taxon>
        <taxon>Euteleostomi</taxon>
        <taxon>Actinopterygii</taxon>
        <taxon>Neopterygii</taxon>
        <taxon>Teleostei</taxon>
        <taxon>Protacanthopterygii</taxon>
        <taxon>Salmoniformes</taxon>
        <taxon>Salmonidae</taxon>
        <taxon>Coregoninae</taxon>
        <taxon>Coregonus</taxon>
    </lineage>
</organism>
<reference evidence="1 2" key="1">
    <citation type="submission" date="2021-04" db="EMBL/GenBank/DDBJ databases">
        <authorList>
            <person name="De Guttry C."/>
            <person name="Zahm M."/>
            <person name="Klopp C."/>
            <person name="Cabau C."/>
            <person name="Louis A."/>
            <person name="Berthelot C."/>
            <person name="Parey E."/>
            <person name="Roest Crollius H."/>
            <person name="Montfort J."/>
            <person name="Robinson-Rechavi M."/>
            <person name="Bucao C."/>
            <person name="Bouchez O."/>
            <person name="Gislard M."/>
            <person name="Lluch J."/>
            <person name="Milhes M."/>
            <person name="Lampietro C."/>
            <person name="Lopez Roques C."/>
            <person name="Donnadieu C."/>
            <person name="Braasch I."/>
            <person name="Desvignes T."/>
            <person name="Postlethwait J."/>
            <person name="Bobe J."/>
            <person name="Wedekind C."/>
            <person name="Guiguen Y."/>
        </authorList>
    </citation>
    <scope>NUCLEOTIDE SEQUENCE [LARGE SCALE GENOMIC DNA]</scope>
    <source>
        <strain evidence="1">Cs_M1</strain>
        <tissue evidence="1">Blood</tissue>
    </source>
</reference>
<dbReference type="AlphaFoldDB" id="A0AAN8M3V8"/>
<proteinExistence type="predicted"/>
<dbReference type="EMBL" id="JAGTTL010000010">
    <property type="protein sequence ID" value="KAK6316646.1"/>
    <property type="molecule type" value="Genomic_DNA"/>
</dbReference>
<sequence length="92" mass="10577">MYVQYLPYVVSLYVSIRWCAVYVCARLSMLGQGCCLVTKERTSPKCLELEPRIIQLWSKMSLTRPIKIAIHFCVFPFCPRSLPFTNLIGLDG</sequence>
<evidence type="ECO:0000313" key="2">
    <source>
        <dbReference type="Proteomes" id="UP001356427"/>
    </source>
</evidence>
<dbReference type="Proteomes" id="UP001356427">
    <property type="component" value="Unassembled WGS sequence"/>
</dbReference>
<comment type="caution">
    <text evidence="1">The sequence shown here is derived from an EMBL/GenBank/DDBJ whole genome shotgun (WGS) entry which is preliminary data.</text>
</comment>
<keyword evidence="2" id="KW-1185">Reference proteome</keyword>